<name>A0A2I7KER3_9RHOB</name>
<dbReference type="EMBL" id="CP010726">
    <property type="protein sequence ID" value="AUR01087.1"/>
    <property type="molecule type" value="Genomic_DNA"/>
</dbReference>
<sequence length="94" mass="10751">MCVPRCPVTHRSNMPKTPSPCIDVCKFKREGHCIGCSMTKAQKSLFKGLKKDSHRRAFVTMLTSQQGQLGKYTHWDIAYRKKLAKRKIAAEEIL</sequence>
<evidence type="ECO:0000313" key="1">
    <source>
        <dbReference type="EMBL" id="AUR01087.1"/>
    </source>
</evidence>
<evidence type="ECO:0008006" key="3">
    <source>
        <dbReference type="Google" id="ProtNLM"/>
    </source>
</evidence>
<accession>A0A2I7KER3</accession>
<reference evidence="1 2" key="2">
    <citation type="journal article" date="2017" name="Genome Biol. Evol.">
        <title>Trajectories and Drivers of Genome Evolution in Surface-Associated Marine Phaeobacter.</title>
        <authorList>
            <person name="Freese H.M."/>
            <person name="Sikorski J."/>
            <person name="Bunk B."/>
            <person name="Scheuner C."/>
            <person name="Meier-Kolthoff J.P."/>
            <person name="Sproer C."/>
            <person name="Gram L."/>
            <person name="Overmann J."/>
        </authorList>
    </citation>
    <scope>NUCLEOTIDE SEQUENCE [LARGE SCALE GENOMIC DNA]</scope>
    <source>
        <strain evidence="1 2">P88</strain>
        <plasmid evidence="2">pp88_a</plasmid>
    </source>
</reference>
<evidence type="ECO:0000313" key="2">
    <source>
        <dbReference type="Proteomes" id="UP000236447"/>
    </source>
</evidence>
<geneLocation type="plasmid" evidence="2">
    <name>pp88_a</name>
</geneLocation>
<reference evidence="1 2" key="1">
    <citation type="journal article" date="2017" name="Front. Microbiol.">
        <title>Phaeobacter piscinae sp. nov., a species of the Roseobacter group and potential aquaculture probiont.</title>
        <authorList>
            <person name="Sonnenschein E.C."/>
            <person name="Phippen C.B.W."/>
            <person name="Nielsen K.F."/>
            <person name="Mateiu R.V."/>
            <person name="Melchiorsen J."/>
            <person name="Gram L."/>
            <person name="Overmann J."/>
            <person name="Freese H.M."/>
        </authorList>
    </citation>
    <scope>NUCLEOTIDE SEQUENCE [LARGE SCALE GENOMIC DNA]</scope>
    <source>
        <strain evidence="1 2">P88</strain>
        <plasmid evidence="2">pp88_a</plasmid>
    </source>
</reference>
<gene>
    <name evidence="1" type="ORF">PhaeoP88_03774</name>
</gene>
<dbReference type="Proteomes" id="UP000236447">
    <property type="component" value="Plasmid pP88_a"/>
</dbReference>
<protein>
    <recommendedName>
        <fullName evidence="3">DUF1289 domain-containing protein</fullName>
    </recommendedName>
</protein>
<dbReference type="InterPro" id="IPR010710">
    <property type="entry name" value="DUF1289"/>
</dbReference>
<proteinExistence type="predicted"/>
<organism evidence="1 2">
    <name type="scientific">Phaeobacter inhibens</name>
    <dbReference type="NCBI Taxonomy" id="221822"/>
    <lineage>
        <taxon>Bacteria</taxon>
        <taxon>Pseudomonadati</taxon>
        <taxon>Pseudomonadota</taxon>
        <taxon>Alphaproteobacteria</taxon>
        <taxon>Rhodobacterales</taxon>
        <taxon>Roseobacteraceae</taxon>
        <taxon>Phaeobacter</taxon>
    </lineage>
</organism>
<dbReference type="Pfam" id="PF06945">
    <property type="entry name" value="DUF1289"/>
    <property type="match status" value="1"/>
</dbReference>
<dbReference type="AlphaFoldDB" id="A0A2I7KER3"/>
<keyword evidence="1" id="KW-0614">Plasmid</keyword>